<proteinExistence type="predicted"/>
<sequence length="264" mass="29737">MLALLIIVWIIPATAADIQNIWFSKWDIFEALPLGPNVSKGELVAILPPDHCCEYLITQYFTRLSPLFHILHGPTFQKQYNAFNLLNIQVTMPADVNDIDIHEDAILPPSSQPTQMSMMRFKIQLFQLSSKICRHLSSESRLDEAALNTYDTEIANEQQQWDAVFLLDGLPSVLDTSSYAHWCILQLYAHQLYLLLHRPFCKSRGPCFQPTSRAKCISSGAALLGIPSPILRSPSSAPLPLARLRHDQFLCDPRRNGTSLMPPG</sequence>
<evidence type="ECO:0000313" key="7">
    <source>
        <dbReference type="Proteomes" id="UP000247810"/>
    </source>
</evidence>
<keyword evidence="5" id="KW-0732">Signal</keyword>
<keyword evidence="2" id="KW-0805">Transcription regulation</keyword>
<accession>A0A319DML6</accession>
<keyword evidence="3" id="KW-0804">Transcription</keyword>
<dbReference type="EMBL" id="KZ825809">
    <property type="protein sequence ID" value="PYH98629.1"/>
    <property type="molecule type" value="Genomic_DNA"/>
</dbReference>
<dbReference type="VEuPathDB" id="FungiDB:BO71DRAFT_370650"/>
<name>A0A319DML6_9EURO</name>
<evidence type="ECO:0000256" key="4">
    <source>
        <dbReference type="ARBA" id="ARBA00023242"/>
    </source>
</evidence>
<gene>
    <name evidence="6" type="ORF">BO71DRAFT_370650</name>
</gene>
<dbReference type="InterPro" id="IPR050613">
    <property type="entry name" value="Sec_Metabolite_Reg"/>
</dbReference>
<evidence type="ECO:0000313" key="6">
    <source>
        <dbReference type="EMBL" id="PYH98629.1"/>
    </source>
</evidence>
<evidence type="ECO:0000256" key="2">
    <source>
        <dbReference type="ARBA" id="ARBA00023015"/>
    </source>
</evidence>
<comment type="subcellular location">
    <subcellularLocation>
        <location evidence="1">Nucleus</location>
    </subcellularLocation>
</comment>
<feature type="signal peptide" evidence="5">
    <location>
        <begin position="1"/>
        <end position="16"/>
    </location>
</feature>
<dbReference type="AlphaFoldDB" id="A0A319DML6"/>
<dbReference type="PANTHER" id="PTHR31001:SF40">
    <property type="entry name" value="ZN(II)2CYS6 TRANSCRIPTION FACTOR (EUROFUNG)"/>
    <property type="match status" value="1"/>
</dbReference>
<feature type="chain" id="PRO_5016313317" evidence="5">
    <location>
        <begin position="17"/>
        <end position="264"/>
    </location>
</feature>
<evidence type="ECO:0000256" key="1">
    <source>
        <dbReference type="ARBA" id="ARBA00004123"/>
    </source>
</evidence>
<organism evidence="6 7">
    <name type="scientific">Aspergillus ellipticus CBS 707.79</name>
    <dbReference type="NCBI Taxonomy" id="1448320"/>
    <lineage>
        <taxon>Eukaryota</taxon>
        <taxon>Fungi</taxon>
        <taxon>Dikarya</taxon>
        <taxon>Ascomycota</taxon>
        <taxon>Pezizomycotina</taxon>
        <taxon>Eurotiomycetes</taxon>
        <taxon>Eurotiomycetidae</taxon>
        <taxon>Eurotiales</taxon>
        <taxon>Aspergillaceae</taxon>
        <taxon>Aspergillus</taxon>
        <taxon>Aspergillus subgen. Circumdati</taxon>
    </lineage>
</organism>
<dbReference type="Proteomes" id="UP000247810">
    <property type="component" value="Unassembled WGS sequence"/>
</dbReference>
<protein>
    <submittedName>
        <fullName evidence="6">Uncharacterized protein</fullName>
    </submittedName>
</protein>
<evidence type="ECO:0000256" key="3">
    <source>
        <dbReference type="ARBA" id="ARBA00023163"/>
    </source>
</evidence>
<dbReference type="PANTHER" id="PTHR31001">
    <property type="entry name" value="UNCHARACTERIZED TRANSCRIPTIONAL REGULATORY PROTEIN"/>
    <property type="match status" value="1"/>
</dbReference>
<keyword evidence="7" id="KW-1185">Reference proteome</keyword>
<keyword evidence="4" id="KW-0539">Nucleus</keyword>
<dbReference type="CDD" id="cd12148">
    <property type="entry name" value="fungal_TF_MHR"/>
    <property type="match status" value="2"/>
</dbReference>
<dbReference type="GO" id="GO:0005634">
    <property type="term" value="C:nucleus"/>
    <property type="evidence" value="ECO:0007669"/>
    <property type="project" value="UniProtKB-SubCell"/>
</dbReference>
<dbReference type="OrthoDB" id="4504043at2759"/>
<reference evidence="6 7" key="1">
    <citation type="submission" date="2018-02" db="EMBL/GenBank/DDBJ databases">
        <title>The genomes of Aspergillus section Nigri reveals drivers in fungal speciation.</title>
        <authorList>
            <consortium name="DOE Joint Genome Institute"/>
            <person name="Vesth T.C."/>
            <person name="Nybo J."/>
            <person name="Theobald S."/>
            <person name="Brandl J."/>
            <person name="Frisvad J.C."/>
            <person name="Nielsen K.F."/>
            <person name="Lyhne E.K."/>
            <person name="Kogle M.E."/>
            <person name="Kuo A."/>
            <person name="Riley R."/>
            <person name="Clum A."/>
            <person name="Nolan M."/>
            <person name="Lipzen A."/>
            <person name="Salamov A."/>
            <person name="Henrissat B."/>
            <person name="Wiebenga A."/>
            <person name="De vries R.P."/>
            <person name="Grigoriev I.V."/>
            <person name="Mortensen U.H."/>
            <person name="Andersen M.R."/>
            <person name="Baker S.E."/>
        </authorList>
    </citation>
    <scope>NUCLEOTIDE SEQUENCE [LARGE SCALE GENOMIC DNA]</scope>
    <source>
        <strain evidence="6 7">CBS 707.79</strain>
    </source>
</reference>
<dbReference type="STRING" id="1448320.A0A319DML6"/>
<evidence type="ECO:0000256" key="5">
    <source>
        <dbReference type="SAM" id="SignalP"/>
    </source>
</evidence>